<dbReference type="Pfam" id="PF13598">
    <property type="entry name" value="DUF4139"/>
    <property type="match status" value="1"/>
</dbReference>
<feature type="domain" description="DUF4139" evidence="2">
    <location>
        <begin position="72"/>
        <end position="335"/>
    </location>
</feature>
<evidence type="ECO:0000259" key="2">
    <source>
        <dbReference type="Pfam" id="PF13598"/>
    </source>
</evidence>
<dbReference type="InterPro" id="IPR037291">
    <property type="entry name" value="DUF4139"/>
</dbReference>
<protein>
    <recommendedName>
        <fullName evidence="2">DUF4139 domain-containing protein</fullName>
    </recommendedName>
</protein>
<keyword evidence="4" id="KW-1185">Reference proteome</keyword>
<feature type="region of interest" description="Disordered" evidence="1">
    <location>
        <begin position="44"/>
        <end position="74"/>
    </location>
</feature>
<organism evidence="3 4">
    <name type="scientific">Coprinopsis marcescibilis</name>
    <name type="common">Agaric fungus</name>
    <name type="synonym">Psathyrella marcescibilis</name>
    <dbReference type="NCBI Taxonomy" id="230819"/>
    <lineage>
        <taxon>Eukaryota</taxon>
        <taxon>Fungi</taxon>
        <taxon>Dikarya</taxon>
        <taxon>Basidiomycota</taxon>
        <taxon>Agaricomycotina</taxon>
        <taxon>Agaricomycetes</taxon>
        <taxon>Agaricomycetidae</taxon>
        <taxon>Agaricales</taxon>
        <taxon>Agaricineae</taxon>
        <taxon>Psathyrellaceae</taxon>
        <taxon>Coprinopsis</taxon>
    </lineage>
</organism>
<dbReference type="OrthoDB" id="10068793at2759"/>
<gene>
    <name evidence="3" type="ORF">FA15DRAFT_728831</name>
</gene>
<evidence type="ECO:0000256" key="1">
    <source>
        <dbReference type="SAM" id="MobiDB-lite"/>
    </source>
</evidence>
<dbReference type="PANTHER" id="PTHR31005">
    <property type="entry name" value="DUF4139 DOMAIN-CONTAINING PROTEIN"/>
    <property type="match status" value="1"/>
</dbReference>
<proteinExistence type="predicted"/>
<evidence type="ECO:0000313" key="4">
    <source>
        <dbReference type="Proteomes" id="UP000307440"/>
    </source>
</evidence>
<reference evidence="3 4" key="1">
    <citation type="journal article" date="2019" name="Nat. Ecol. Evol.">
        <title>Megaphylogeny resolves global patterns of mushroom evolution.</title>
        <authorList>
            <person name="Varga T."/>
            <person name="Krizsan K."/>
            <person name="Foldi C."/>
            <person name="Dima B."/>
            <person name="Sanchez-Garcia M."/>
            <person name="Sanchez-Ramirez S."/>
            <person name="Szollosi G.J."/>
            <person name="Szarkandi J.G."/>
            <person name="Papp V."/>
            <person name="Albert L."/>
            <person name="Andreopoulos W."/>
            <person name="Angelini C."/>
            <person name="Antonin V."/>
            <person name="Barry K.W."/>
            <person name="Bougher N.L."/>
            <person name="Buchanan P."/>
            <person name="Buyck B."/>
            <person name="Bense V."/>
            <person name="Catcheside P."/>
            <person name="Chovatia M."/>
            <person name="Cooper J."/>
            <person name="Damon W."/>
            <person name="Desjardin D."/>
            <person name="Finy P."/>
            <person name="Geml J."/>
            <person name="Haridas S."/>
            <person name="Hughes K."/>
            <person name="Justo A."/>
            <person name="Karasinski D."/>
            <person name="Kautmanova I."/>
            <person name="Kiss B."/>
            <person name="Kocsube S."/>
            <person name="Kotiranta H."/>
            <person name="LaButti K.M."/>
            <person name="Lechner B.E."/>
            <person name="Liimatainen K."/>
            <person name="Lipzen A."/>
            <person name="Lukacs Z."/>
            <person name="Mihaltcheva S."/>
            <person name="Morgado L.N."/>
            <person name="Niskanen T."/>
            <person name="Noordeloos M.E."/>
            <person name="Ohm R.A."/>
            <person name="Ortiz-Santana B."/>
            <person name="Ovrebo C."/>
            <person name="Racz N."/>
            <person name="Riley R."/>
            <person name="Savchenko A."/>
            <person name="Shiryaev A."/>
            <person name="Soop K."/>
            <person name="Spirin V."/>
            <person name="Szebenyi C."/>
            <person name="Tomsovsky M."/>
            <person name="Tulloss R.E."/>
            <person name="Uehling J."/>
            <person name="Grigoriev I.V."/>
            <person name="Vagvolgyi C."/>
            <person name="Papp T."/>
            <person name="Martin F.M."/>
            <person name="Miettinen O."/>
            <person name="Hibbett D.S."/>
            <person name="Nagy L.G."/>
        </authorList>
    </citation>
    <scope>NUCLEOTIDE SEQUENCE [LARGE SCALE GENOMIC DNA]</scope>
    <source>
        <strain evidence="3 4">CBS 121175</strain>
    </source>
</reference>
<dbReference type="Proteomes" id="UP000307440">
    <property type="component" value="Unassembled WGS sequence"/>
</dbReference>
<name>A0A5C3KF55_COPMA</name>
<feature type="compositionally biased region" description="Low complexity" evidence="1">
    <location>
        <begin position="55"/>
        <end position="74"/>
    </location>
</feature>
<accession>A0A5C3KF55</accession>
<evidence type="ECO:0000313" key="3">
    <source>
        <dbReference type="EMBL" id="TFK18769.1"/>
    </source>
</evidence>
<dbReference type="AlphaFoldDB" id="A0A5C3KF55"/>
<sequence>MWSQCTIPSLKTVKLGPRVYDNITPSPTSTTATTTRYGRKVAIGANTKAKGARTRLQPAPRRQYQQAPQQQPHQAKPPLLQHLMLPQTEPMSSQMAQDFDFSDPVMQRSKFEGDLTDLFTVGPAPVAIAETTTVVNETPVAVTFSVLGELTIPSDGIDHQCRVKNNSDYRLLPGSVMVIYDEIVVSTTRISDINTGDEFECTLGDDASPKVTYSHTLKTEKSRGTFTETTNTTTCITKITVHNKHTFDNDDLVVRHIIPICEDKRGQVILRKPDGLATAEVGQIVSLQGGLKVAWTKFDGNDSMAKTRKVGYEWSWKVSSGGKVNLEAEWDAKVPGESAWHDAQV</sequence>
<dbReference type="SUPFAM" id="SSF81995">
    <property type="entry name" value="beta-sandwich domain of Sec23/24"/>
    <property type="match status" value="1"/>
</dbReference>
<dbReference type="EMBL" id="ML210379">
    <property type="protein sequence ID" value="TFK18769.1"/>
    <property type="molecule type" value="Genomic_DNA"/>
</dbReference>
<dbReference type="InterPro" id="IPR011935">
    <property type="entry name" value="CHP02231"/>
</dbReference>
<dbReference type="PANTHER" id="PTHR31005:SF8">
    <property type="entry name" value="DUF4139 DOMAIN-CONTAINING PROTEIN"/>
    <property type="match status" value="1"/>
</dbReference>
<dbReference type="STRING" id="230819.A0A5C3KF55"/>